<feature type="region of interest" description="Disordered" evidence="1">
    <location>
        <begin position="1"/>
        <end position="102"/>
    </location>
</feature>
<feature type="compositionally biased region" description="Polar residues" evidence="1">
    <location>
        <begin position="750"/>
        <end position="761"/>
    </location>
</feature>
<accession>A0A8S1HUH7</accession>
<evidence type="ECO:0000256" key="1">
    <source>
        <dbReference type="SAM" id="MobiDB-lite"/>
    </source>
</evidence>
<feature type="compositionally biased region" description="Basic and acidic residues" evidence="1">
    <location>
        <begin position="13"/>
        <end position="25"/>
    </location>
</feature>
<feature type="compositionally biased region" description="Polar residues" evidence="1">
    <location>
        <begin position="263"/>
        <end position="278"/>
    </location>
</feature>
<dbReference type="EMBL" id="CAJGYM010000177">
    <property type="protein sequence ID" value="CAD6199465.1"/>
    <property type="molecule type" value="Genomic_DNA"/>
</dbReference>
<feature type="compositionally biased region" description="Polar residues" evidence="1">
    <location>
        <begin position="49"/>
        <end position="60"/>
    </location>
</feature>
<evidence type="ECO:0000313" key="2">
    <source>
        <dbReference type="EMBL" id="CAD6199465.1"/>
    </source>
</evidence>
<feature type="compositionally biased region" description="Polar residues" evidence="1">
    <location>
        <begin position="419"/>
        <end position="455"/>
    </location>
</feature>
<feature type="compositionally biased region" description="Polar residues" evidence="1">
    <location>
        <begin position="581"/>
        <end position="601"/>
    </location>
</feature>
<sequence>MSGLQRSRSLIQRKKEQWAKEKENEADATAWFPFGSPGGGSPNRKFESKTPTQPSTSSANPDVGVRLEEKVLASREAVAEREKSKNNMEAPEPSASLRSSASQQNLVYSPVYPPHMIPYHMSMAYSGQPPDPGHDPQPYPGWGYPYAFPQFTMIPPGAIPINTHNADGSPICPVSIAEQVAAAQNSNIWGMPMAPGIRMGIPIPPPVAVPQAMLRPESRKNITVPEEYSVSHPAFDYQEAPHFEESESPSRRSPGSNVAAACTSRSSNGSISMNTYESQIAEKRRMDAENAERERVQDERRARERAESYQRREQEELMRLKAEEERLREEQRRTEQFVQAKEKAEKEAELFRKARLYKHVLVAAEKSPELPQLEKKLLGVDEATGERLLREVSHYERQKKIEWEQIEQNAPPKKERTRSTSVRGRNNSVGSDESNLNGTLKNHQRQMPETSQNDASKFVRSGFGRSSVRVTRREHSQEPRHEESFKQPLFSPITPLTRPRNIPLNLTSPQGSNNIDAPVKPSHPTNKKSFGQTARDNRFDAQSSALFSPIETRKSRRMRPIMSPSLEGMARGSVESHEETSSGSLSPDNQIRSPAPSSTENMAPKDLLKTPDSEIKEYKVRSRSALDSPSFYLNGGRQSPLSQSILFKKLEQKGCGVHTEDTLSPDVRRKAEANLSRSPSMASLRGSLADLSQKFRGSSMSLAEREASPSLSKFQSMTSASRLSFNLRKNSEKQKEVLERLARLRESLHSLNDNVSPQKSAASRLHRNNSAISQAAV</sequence>
<proteinExistence type="predicted"/>
<reference evidence="2" key="1">
    <citation type="submission" date="2020-10" db="EMBL/GenBank/DDBJ databases">
        <authorList>
            <person name="Kikuchi T."/>
        </authorList>
    </citation>
    <scope>NUCLEOTIDE SEQUENCE</scope>
    <source>
        <strain evidence="2">NKZ352</strain>
    </source>
</reference>
<gene>
    <name evidence="2" type="ORF">CAUJ_LOCUS15368</name>
</gene>
<evidence type="ECO:0000313" key="3">
    <source>
        <dbReference type="Proteomes" id="UP000835052"/>
    </source>
</evidence>
<feature type="compositionally biased region" description="Polar residues" evidence="1">
    <location>
        <begin position="504"/>
        <end position="515"/>
    </location>
</feature>
<name>A0A8S1HUH7_9PELO</name>
<protein>
    <submittedName>
        <fullName evidence="2">Uncharacterized protein</fullName>
    </submittedName>
</protein>
<dbReference type="OrthoDB" id="5874030at2759"/>
<feature type="compositionally biased region" description="Basic and acidic residues" evidence="1">
    <location>
        <begin position="606"/>
        <end position="615"/>
    </location>
</feature>
<dbReference type="Proteomes" id="UP000835052">
    <property type="component" value="Unassembled WGS sequence"/>
</dbReference>
<feature type="compositionally biased region" description="Basic and acidic residues" evidence="1">
    <location>
        <begin position="471"/>
        <end position="485"/>
    </location>
</feature>
<feature type="compositionally biased region" description="Polar residues" evidence="1">
    <location>
        <begin position="1"/>
        <end position="10"/>
    </location>
</feature>
<feature type="compositionally biased region" description="Basic and acidic residues" evidence="1">
    <location>
        <begin position="240"/>
        <end position="250"/>
    </location>
</feature>
<organism evidence="2 3">
    <name type="scientific">Caenorhabditis auriculariae</name>
    <dbReference type="NCBI Taxonomy" id="2777116"/>
    <lineage>
        <taxon>Eukaryota</taxon>
        <taxon>Metazoa</taxon>
        <taxon>Ecdysozoa</taxon>
        <taxon>Nematoda</taxon>
        <taxon>Chromadorea</taxon>
        <taxon>Rhabditida</taxon>
        <taxon>Rhabditina</taxon>
        <taxon>Rhabditomorpha</taxon>
        <taxon>Rhabditoidea</taxon>
        <taxon>Rhabditidae</taxon>
        <taxon>Peloderinae</taxon>
        <taxon>Caenorhabditis</taxon>
    </lineage>
</organism>
<feature type="compositionally biased region" description="Basic and acidic residues" evidence="1">
    <location>
        <begin position="65"/>
        <end position="86"/>
    </location>
</feature>
<feature type="region of interest" description="Disordered" evidence="1">
    <location>
        <begin position="240"/>
        <end position="314"/>
    </location>
</feature>
<dbReference type="AlphaFoldDB" id="A0A8S1HUH7"/>
<feature type="region of interest" description="Disordered" evidence="1">
    <location>
        <begin position="400"/>
        <end position="615"/>
    </location>
</feature>
<feature type="region of interest" description="Disordered" evidence="1">
    <location>
        <begin position="750"/>
        <end position="777"/>
    </location>
</feature>
<feature type="compositionally biased region" description="Basic and acidic residues" evidence="1">
    <location>
        <begin position="280"/>
        <end position="314"/>
    </location>
</feature>
<feature type="compositionally biased region" description="Polar residues" evidence="1">
    <location>
        <begin position="768"/>
        <end position="777"/>
    </location>
</feature>
<keyword evidence="3" id="KW-1185">Reference proteome</keyword>
<comment type="caution">
    <text evidence="2">The sequence shown here is derived from an EMBL/GenBank/DDBJ whole genome shotgun (WGS) entry which is preliminary data.</text>
</comment>
<feature type="compositionally biased region" description="Polar residues" evidence="1">
    <location>
        <begin position="523"/>
        <end position="546"/>
    </location>
</feature>